<dbReference type="Proteomes" id="UP000059847">
    <property type="component" value="Chromosome"/>
</dbReference>
<keyword evidence="3" id="KW-1185">Reference proteome</keyword>
<protein>
    <recommendedName>
        <fullName evidence="1">DUF2726 domain-containing protein</fullName>
    </recommendedName>
</protein>
<accession>A0A0M5MJH5</accession>
<evidence type="ECO:0000313" key="3">
    <source>
        <dbReference type="Proteomes" id="UP000059847"/>
    </source>
</evidence>
<dbReference type="Pfam" id="PF10881">
    <property type="entry name" value="DUF2726"/>
    <property type="match status" value="1"/>
</dbReference>
<dbReference type="RefSeq" id="WP_062533686.1">
    <property type="nucleotide sequence ID" value="NZ_CP012678.1"/>
</dbReference>
<organism evidence="2 3">
    <name type="scientific">Psychrobacter urativorans</name>
    <dbReference type="NCBI Taxonomy" id="45610"/>
    <lineage>
        <taxon>Bacteria</taxon>
        <taxon>Pseudomonadati</taxon>
        <taxon>Pseudomonadota</taxon>
        <taxon>Gammaproteobacteria</taxon>
        <taxon>Moraxellales</taxon>
        <taxon>Moraxellaceae</taxon>
        <taxon>Psychrobacter</taxon>
    </lineage>
</organism>
<dbReference type="STRING" id="45610.AOC03_03895"/>
<reference evidence="2 3" key="1">
    <citation type="submission" date="2015-09" db="EMBL/GenBank/DDBJ databases">
        <title>Complete genome of Psychrobacter urativorans R10.10B.</title>
        <authorList>
            <person name="See-Too W.S."/>
            <person name="Chan K.G."/>
        </authorList>
    </citation>
    <scope>NUCLEOTIDE SEQUENCE [LARGE SCALE GENOMIC DNA]</scope>
    <source>
        <strain evidence="2 3">R10.10B</strain>
    </source>
</reference>
<dbReference type="EMBL" id="CP012678">
    <property type="protein sequence ID" value="ALF59300.1"/>
    <property type="molecule type" value="Genomic_DNA"/>
</dbReference>
<dbReference type="KEGG" id="pur:AOC03_03895"/>
<evidence type="ECO:0000313" key="2">
    <source>
        <dbReference type="EMBL" id="ALF59300.1"/>
    </source>
</evidence>
<dbReference type="InterPro" id="IPR024402">
    <property type="entry name" value="DUF2726"/>
</dbReference>
<sequence>MLVGIVFLLFAIIFLWLIVMPKPTSESQSVIKNVEPNSQPVRGDELAIWPFSPIPIMTDTEVLFFDKLKKALPEYHIFVQVQLSRLITGNSDEASERSFWFNRICRQSVDYVIVDSDAQTTLVAIELDDWTHNSKARQKADDKKDKALASAGIPIVRFHAERMPSAAMLRHELMQVIETY</sequence>
<gene>
    <name evidence="2" type="ORF">AOC03_03895</name>
</gene>
<dbReference type="AlphaFoldDB" id="A0A0M5MJH5"/>
<evidence type="ECO:0000259" key="1">
    <source>
        <dbReference type="Pfam" id="PF10881"/>
    </source>
</evidence>
<name>A0A0M5MJH5_9GAMM</name>
<dbReference type="OrthoDB" id="5782056at2"/>
<dbReference type="Gene3D" id="3.40.960.10">
    <property type="entry name" value="VSR Endonuclease"/>
    <property type="match status" value="1"/>
</dbReference>
<feature type="domain" description="DUF2726" evidence="1">
    <location>
        <begin position="55"/>
        <end position="173"/>
    </location>
</feature>
<proteinExistence type="predicted"/>